<accession>A0A7R9LM73</accession>
<sequence>MSDTNADIIIIPDDEECEQLTAEDVPIKRESQVLISKTRPMDIHIKTETNSGFNVLSGDRAVQELAAKAIASQNDLIHRLLMGGNAADDLRARNAELDTKCHEWQKKCHKESQRYATARAQWEREGLELRHTVATSEATIASLKEQLRVSQTRANHLAQQINQNDAEVANALKRSQEQVLVLSQENNLLNQELDNQLKARKELEAETRSGSRELKQLSERGLEKEVVGLRELNAFRGKRVDELSKCAEELKEKVKQLEQNVYEKNLRMTSIKSQMVAKIDAHEREMMAAVKRMRQSVVNSSLTTRSRAKRTKRL</sequence>
<proteinExistence type="predicted"/>
<name>A0A7R9LM73_9ACAR</name>
<organism evidence="2">
    <name type="scientific">Oppiella nova</name>
    <dbReference type="NCBI Taxonomy" id="334625"/>
    <lineage>
        <taxon>Eukaryota</taxon>
        <taxon>Metazoa</taxon>
        <taxon>Ecdysozoa</taxon>
        <taxon>Arthropoda</taxon>
        <taxon>Chelicerata</taxon>
        <taxon>Arachnida</taxon>
        <taxon>Acari</taxon>
        <taxon>Acariformes</taxon>
        <taxon>Sarcoptiformes</taxon>
        <taxon>Oribatida</taxon>
        <taxon>Brachypylina</taxon>
        <taxon>Oppioidea</taxon>
        <taxon>Oppiidae</taxon>
        <taxon>Oppiella</taxon>
    </lineage>
</organism>
<gene>
    <name evidence="2" type="ORF">ONB1V03_LOCUS3935</name>
</gene>
<evidence type="ECO:0000313" key="2">
    <source>
        <dbReference type="EMBL" id="CAD7643059.1"/>
    </source>
</evidence>
<dbReference type="EMBL" id="OC916074">
    <property type="protein sequence ID" value="CAD7643059.1"/>
    <property type="molecule type" value="Genomic_DNA"/>
</dbReference>
<dbReference type="EMBL" id="CAJPVJ010001249">
    <property type="protein sequence ID" value="CAG2164379.1"/>
    <property type="molecule type" value="Genomic_DNA"/>
</dbReference>
<feature type="coiled-coil region" evidence="1">
    <location>
        <begin position="140"/>
        <end position="267"/>
    </location>
</feature>
<evidence type="ECO:0000313" key="3">
    <source>
        <dbReference type="Proteomes" id="UP000728032"/>
    </source>
</evidence>
<keyword evidence="3" id="KW-1185">Reference proteome</keyword>
<protein>
    <submittedName>
        <fullName evidence="2">Uncharacterized protein</fullName>
    </submittedName>
</protein>
<dbReference type="Proteomes" id="UP000728032">
    <property type="component" value="Unassembled WGS sequence"/>
</dbReference>
<evidence type="ECO:0000256" key="1">
    <source>
        <dbReference type="SAM" id="Coils"/>
    </source>
</evidence>
<reference evidence="2" key="1">
    <citation type="submission" date="2020-11" db="EMBL/GenBank/DDBJ databases">
        <authorList>
            <person name="Tran Van P."/>
        </authorList>
    </citation>
    <scope>NUCLEOTIDE SEQUENCE</scope>
</reference>
<keyword evidence="1" id="KW-0175">Coiled coil</keyword>
<dbReference type="AlphaFoldDB" id="A0A7R9LM73"/>